<dbReference type="EMBL" id="BAABBR010000001">
    <property type="protein sequence ID" value="GAA4028167.1"/>
    <property type="molecule type" value="Genomic_DNA"/>
</dbReference>
<evidence type="ECO:0000313" key="1">
    <source>
        <dbReference type="EMBL" id="GAA4028167.1"/>
    </source>
</evidence>
<keyword evidence="2" id="KW-1185">Reference proteome</keyword>
<protein>
    <submittedName>
        <fullName evidence="1">Uncharacterized protein</fullName>
    </submittedName>
</protein>
<sequence>MVVSRRRHAHRPTITAGSEACARRGWVRIIEREAAALVIASGLWSPLPSPIAIRRAERAAEALAA</sequence>
<accession>A0ABP7TM95</accession>
<name>A0ABP7TM95_9SPHN</name>
<dbReference type="RefSeq" id="WP_344695265.1">
    <property type="nucleotide sequence ID" value="NZ_BAABBR010000001.1"/>
</dbReference>
<evidence type="ECO:0000313" key="2">
    <source>
        <dbReference type="Proteomes" id="UP001424459"/>
    </source>
</evidence>
<organism evidence="1 2">
    <name type="scientific">Sphingomonas rosea</name>
    <dbReference type="NCBI Taxonomy" id="335605"/>
    <lineage>
        <taxon>Bacteria</taxon>
        <taxon>Pseudomonadati</taxon>
        <taxon>Pseudomonadota</taxon>
        <taxon>Alphaproteobacteria</taxon>
        <taxon>Sphingomonadales</taxon>
        <taxon>Sphingomonadaceae</taxon>
        <taxon>Sphingomonas</taxon>
    </lineage>
</organism>
<comment type="caution">
    <text evidence="1">The sequence shown here is derived from an EMBL/GenBank/DDBJ whole genome shotgun (WGS) entry which is preliminary data.</text>
</comment>
<proteinExistence type="predicted"/>
<reference evidence="2" key="1">
    <citation type="journal article" date="2019" name="Int. J. Syst. Evol. Microbiol.">
        <title>The Global Catalogue of Microorganisms (GCM) 10K type strain sequencing project: providing services to taxonomists for standard genome sequencing and annotation.</title>
        <authorList>
            <consortium name="The Broad Institute Genomics Platform"/>
            <consortium name="The Broad Institute Genome Sequencing Center for Infectious Disease"/>
            <person name="Wu L."/>
            <person name="Ma J."/>
        </authorList>
    </citation>
    <scope>NUCLEOTIDE SEQUENCE [LARGE SCALE GENOMIC DNA]</scope>
    <source>
        <strain evidence="2">JCM 17564</strain>
    </source>
</reference>
<dbReference type="Proteomes" id="UP001424459">
    <property type="component" value="Unassembled WGS sequence"/>
</dbReference>
<gene>
    <name evidence="1" type="ORF">GCM10022281_03710</name>
</gene>